<evidence type="ECO:0000313" key="3">
    <source>
        <dbReference type="Proteomes" id="UP000824229"/>
    </source>
</evidence>
<sequence length="63" mass="6442">MVSAALKSTKVVLNLAKGSQTISGCNKAATDTQLYALGSAVASLEAESLESITKVVESTLVNE</sequence>
<protein>
    <recommendedName>
        <fullName evidence="1">DUF1659 domain-containing protein</fullName>
    </recommendedName>
</protein>
<evidence type="ECO:0000313" key="2">
    <source>
        <dbReference type="EMBL" id="MBU3804204.1"/>
    </source>
</evidence>
<proteinExistence type="predicted"/>
<name>A0A9E2KAW7_9FIRM</name>
<comment type="caution">
    <text evidence="2">The sequence shown here is derived from an EMBL/GenBank/DDBJ whole genome shotgun (WGS) entry which is preliminary data.</text>
</comment>
<accession>A0A9E2KAW7</accession>
<dbReference type="Pfam" id="PF07872">
    <property type="entry name" value="DUF1659"/>
    <property type="match status" value="1"/>
</dbReference>
<gene>
    <name evidence="2" type="ORF">H9872_05575</name>
</gene>
<dbReference type="Proteomes" id="UP000824229">
    <property type="component" value="Unassembled WGS sequence"/>
</dbReference>
<dbReference type="EMBL" id="JAHLFQ010000122">
    <property type="protein sequence ID" value="MBU3804204.1"/>
    <property type="molecule type" value="Genomic_DNA"/>
</dbReference>
<reference evidence="2" key="2">
    <citation type="submission" date="2021-04" db="EMBL/GenBank/DDBJ databases">
        <authorList>
            <person name="Gilroy R."/>
        </authorList>
    </citation>
    <scope>NUCLEOTIDE SEQUENCE</scope>
    <source>
        <strain evidence="2">B5-657</strain>
    </source>
</reference>
<dbReference type="InterPro" id="IPR012454">
    <property type="entry name" value="DUF1659"/>
</dbReference>
<evidence type="ECO:0000259" key="1">
    <source>
        <dbReference type="Pfam" id="PF07872"/>
    </source>
</evidence>
<feature type="domain" description="DUF1659" evidence="1">
    <location>
        <begin position="2"/>
        <end position="62"/>
    </location>
</feature>
<dbReference type="AlphaFoldDB" id="A0A9E2KAW7"/>
<reference evidence="2" key="1">
    <citation type="journal article" date="2021" name="PeerJ">
        <title>Extensive microbial diversity within the chicken gut microbiome revealed by metagenomics and culture.</title>
        <authorList>
            <person name="Gilroy R."/>
            <person name="Ravi A."/>
            <person name="Getino M."/>
            <person name="Pursley I."/>
            <person name="Horton D.L."/>
            <person name="Alikhan N.F."/>
            <person name="Baker D."/>
            <person name="Gharbi K."/>
            <person name="Hall N."/>
            <person name="Watson M."/>
            <person name="Adriaenssens E.M."/>
            <person name="Foster-Nyarko E."/>
            <person name="Jarju S."/>
            <person name="Secka A."/>
            <person name="Antonio M."/>
            <person name="Oren A."/>
            <person name="Chaudhuri R.R."/>
            <person name="La Ragione R."/>
            <person name="Hildebrand F."/>
            <person name="Pallen M.J."/>
        </authorList>
    </citation>
    <scope>NUCLEOTIDE SEQUENCE</scope>
    <source>
        <strain evidence="2">B5-657</strain>
    </source>
</reference>
<organism evidence="2 3">
    <name type="scientific">Candidatus Cellulosilyticum pullistercoris</name>
    <dbReference type="NCBI Taxonomy" id="2838521"/>
    <lineage>
        <taxon>Bacteria</taxon>
        <taxon>Bacillati</taxon>
        <taxon>Bacillota</taxon>
        <taxon>Clostridia</taxon>
        <taxon>Lachnospirales</taxon>
        <taxon>Cellulosilyticaceae</taxon>
        <taxon>Cellulosilyticum</taxon>
    </lineage>
</organism>